<accession>A0ABR5KQH2</accession>
<dbReference type="RefSeq" id="WP_005742215.1">
    <property type="nucleotide sequence ID" value="NZ_LGLK01000057.1"/>
</dbReference>
<gene>
    <name evidence="1" type="ORF">AC499_0199</name>
    <name evidence="2" type="ORF">AC499_1158</name>
</gene>
<keyword evidence="3" id="KW-1185">Reference proteome</keyword>
<dbReference type="GeneID" id="39473983"/>
<dbReference type="Proteomes" id="UP000037943">
    <property type="component" value="Unassembled WGS sequence"/>
</dbReference>
<evidence type="ECO:0000313" key="3">
    <source>
        <dbReference type="Proteomes" id="UP000037943"/>
    </source>
</evidence>
<reference evidence="1 3" key="2">
    <citation type="submission" date="2015-10" db="EMBL/GenBank/DDBJ databases">
        <title>Comparative genomics and high-throughput reverse genetic screens identify a new phytobacterial MAMP and an Arabidopsis receptor required for immune elicitation.</title>
        <authorList>
            <person name="Mott G.A."/>
            <person name="Thakur S."/>
            <person name="Wang P.W."/>
            <person name="Desveaux D."/>
            <person name="Guttman D.S."/>
        </authorList>
    </citation>
    <scope>NUCLEOTIDE SEQUENCE [LARGE SCALE GENOMIC DNA]</scope>
    <source>
        <strain evidence="1 3">107</strain>
    </source>
</reference>
<evidence type="ECO:0000313" key="1">
    <source>
        <dbReference type="EMBL" id="KPC16997.1"/>
    </source>
</evidence>
<sequence length="400" mass="44890">MFGIPELDSFYRKLKAECRDCGDFLEAATLAEEWLLRFSTKKFPIASAKRKIASLGSKKGDEELMFAIGMALCIPSNDTRAIINSFYPFLKDNAFDTARYVKQLAKHAQGEIEVDVLLAVSLVNDSSLCDLTCRLYGSTVDDVRLHAVAWDDLKSFNLTLSDHEPSARYQAAYALARFPVAPETRIHQQLSLLETFKLDFPYYRSGVLRSQLEGEYTSGVDYVRFEGVQRATLRPQGGDEIERAKPGQFKGLHEEPGFSLDLTENMEEIIHEFFEVKREECRIKPNSWRLVDEITRAFMAAGADAKALVALGPCSQEDLDTLPSLKEALSALGELSVDWQRFYQVMYRAYLSGFDHAEVVANCENDETLAAVYRVTNDKAYLQAGNAHVRSIAISADLGL</sequence>
<comment type="caution">
    <text evidence="1">The sequence shown here is derived from an EMBL/GenBank/DDBJ whole genome shotgun (WGS) entry which is preliminary data.</text>
</comment>
<evidence type="ECO:0008006" key="4">
    <source>
        <dbReference type="Google" id="ProtNLM"/>
    </source>
</evidence>
<proteinExistence type="predicted"/>
<name>A0ABR5KQH2_PSEAV</name>
<dbReference type="EMBL" id="LGLK01000057">
    <property type="protein sequence ID" value="KPC16997.1"/>
    <property type="molecule type" value="Genomic_DNA"/>
</dbReference>
<protein>
    <recommendedName>
        <fullName evidence="4">HEAT repeat domain-containing protein</fullName>
    </recommendedName>
</protein>
<organism evidence="1 3">
    <name type="scientific">Pseudomonas amygdali pv. lachrymans</name>
    <name type="common">Pseudomonas syringae pv. lachrymans</name>
    <dbReference type="NCBI Taxonomy" id="53707"/>
    <lineage>
        <taxon>Bacteria</taxon>
        <taxon>Pseudomonadati</taxon>
        <taxon>Pseudomonadota</taxon>
        <taxon>Gammaproteobacteria</taxon>
        <taxon>Pseudomonadales</taxon>
        <taxon>Pseudomonadaceae</taxon>
        <taxon>Pseudomonas</taxon>
        <taxon>Pseudomonas amygdali</taxon>
    </lineage>
</organism>
<reference evidence="1 3" key="1">
    <citation type="submission" date="2015-07" db="EMBL/GenBank/DDBJ databases">
        <authorList>
            <person name="O'Brien H.E."/>
            <person name="Thakur S."/>
            <person name="Gong Y."/>
            <person name="Wang P.W."/>
            <person name="Guttman D.S."/>
        </authorList>
    </citation>
    <scope>NUCLEOTIDE SEQUENCE [LARGE SCALE GENOMIC DNA]</scope>
    <source>
        <strain evidence="1 3">107</strain>
    </source>
</reference>
<evidence type="ECO:0000313" key="2">
    <source>
        <dbReference type="EMBL" id="KPC17956.1"/>
    </source>
</evidence>
<dbReference type="EMBL" id="LGLK01000057">
    <property type="protein sequence ID" value="KPC17956.1"/>
    <property type="molecule type" value="Genomic_DNA"/>
</dbReference>